<keyword evidence="1" id="KW-0472">Membrane</keyword>
<dbReference type="OrthoDB" id="5397176at2"/>
<dbReference type="AlphaFoldDB" id="A0A1R1MLV1"/>
<keyword evidence="1" id="KW-0812">Transmembrane</keyword>
<dbReference type="PANTHER" id="PTHR31033:SF18">
    <property type="entry name" value="OS06G0115800 PROTEIN"/>
    <property type="match status" value="1"/>
</dbReference>
<dbReference type="EMBL" id="MOEN01000008">
    <property type="protein sequence ID" value="OMH40791.1"/>
    <property type="molecule type" value="Genomic_DNA"/>
</dbReference>
<reference evidence="2 3" key="1">
    <citation type="submission" date="2016-10" db="EMBL/GenBank/DDBJ databases">
        <title>Genome sequence of a sulfur-reducing bacterium Desulfurobacterium indicum K6013.</title>
        <authorList>
            <person name="Cao J."/>
            <person name="Shao Z."/>
            <person name="Alain K."/>
            <person name="Jebbar M."/>
        </authorList>
    </citation>
    <scope>NUCLEOTIDE SEQUENCE [LARGE SCALE GENOMIC DNA]</scope>
    <source>
        <strain evidence="2 3">K6013</strain>
    </source>
</reference>
<accession>A0A1R1MLV1</accession>
<feature type="transmembrane region" description="Helical" evidence="1">
    <location>
        <begin position="6"/>
        <end position="22"/>
    </location>
</feature>
<dbReference type="RefSeq" id="WP_076712654.1">
    <property type="nucleotide sequence ID" value="NZ_MOEN01000008.1"/>
</dbReference>
<evidence type="ECO:0000313" key="3">
    <source>
        <dbReference type="Proteomes" id="UP000187408"/>
    </source>
</evidence>
<proteinExistence type="predicted"/>
<evidence type="ECO:0000313" key="2">
    <source>
        <dbReference type="EMBL" id="OMH40791.1"/>
    </source>
</evidence>
<dbReference type="PANTHER" id="PTHR31033">
    <property type="entry name" value="PROTEIN, PUTATIVE-RELATED"/>
    <property type="match status" value="1"/>
</dbReference>
<protein>
    <submittedName>
        <fullName evidence="2">Uncharacterized protein</fullName>
    </submittedName>
</protein>
<name>A0A1R1MLV1_9BACT</name>
<organism evidence="2 3">
    <name type="scientific">Desulfurobacterium indicum</name>
    <dbReference type="NCBI Taxonomy" id="1914305"/>
    <lineage>
        <taxon>Bacteria</taxon>
        <taxon>Pseudomonadati</taxon>
        <taxon>Aquificota</taxon>
        <taxon>Aquificia</taxon>
        <taxon>Desulfurobacteriales</taxon>
        <taxon>Desulfurobacteriaceae</taxon>
        <taxon>Desulfurobacterium</taxon>
    </lineage>
</organism>
<feature type="transmembrane region" description="Helical" evidence="1">
    <location>
        <begin position="57"/>
        <end position="75"/>
    </location>
</feature>
<evidence type="ECO:0000256" key="1">
    <source>
        <dbReference type="SAM" id="Phobius"/>
    </source>
</evidence>
<gene>
    <name evidence="2" type="ORF">BLW93_03095</name>
</gene>
<sequence length="86" mass="9942">MFEKLLFVILLTLVLNLPFGWLRETTEKFSKKWFLYIHLPIPFIIACRILLGISIKFAPILIATAVVGQLVGGMIRRRYYPGGLYE</sequence>
<dbReference type="Proteomes" id="UP000187408">
    <property type="component" value="Unassembled WGS sequence"/>
</dbReference>
<keyword evidence="3" id="KW-1185">Reference proteome</keyword>
<comment type="caution">
    <text evidence="2">The sequence shown here is derived from an EMBL/GenBank/DDBJ whole genome shotgun (WGS) entry which is preliminary data.</text>
</comment>
<dbReference type="STRING" id="1914305.BLW93_03095"/>
<keyword evidence="1" id="KW-1133">Transmembrane helix</keyword>
<feature type="transmembrane region" description="Helical" evidence="1">
    <location>
        <begin position="34"/>
        <end position="51"/>
    </location>
</feature>